<evidence type="ECO:0000256" key="1">
    <source>
        <dbReference type="SAM" id="Coils"/>
    </source>
</evidence>
<feature type="coiled-coil region" evidence="1">
    <location>
        <begin position="870"/>
        <end position="904"/>
    </location>
</feature>
<evidence type="ECO:0000259" key="3">
    <source>
        <dbReference type="PROSITE" id="PS51688"/>
    </source>
</evidence>
<proteinExistence type="predicted"/>
<name>A0A8J8JW95_9BACT</name>
<keyword evidence="2" id="KW-0732">Signal</keyword>
<evidence type="ECO:0000313" key="4">
    <source>
        <dbReference type="EMBL" id="NNV57514.1"/>
    </source>
</evidence>
<dbReference type="InterPro" id="IPR011049">
    <property type="entry name" value="Serralysin-like_metalloprot_C"/>
</dbReference>
<dbReference type="Pfam" id="PF13884">
    <property type="entry name" value="Peptidase_S74"/>
    <property type="match status" value="1"/>
</dbReference>
<keyword evidence="1" id="KW-0175">Coiled coil</keyword>
<accession>A0A8J8JW95</accession>
<organism evidence="4 5">
    <name type="scientific">Limnovirga soli</name>
    <dbReference type="NCBI Taxonomy" id="2656915"/>
    <lineage>
        <taxon>Bacteria</taxon>
        <taxon>Pseudomonadati</taxon>
        <taxon>Bacteroidota</taxon>
        <taxon>Chitinophagia</taxon>
        <taxon>Chitinophagales</taxon>
        <taxon>Chitinophagaceae</taxon>
        <taxon>Limnovirga</taxon>
    </lineage>
</organism>
<evidence type="ECO:0000313" key="5">
    <source>
        <dbReference type="Proteomes" id="UP000598971"/>
    </source>
</evidence>
<reference evidence="4" key="1">
    <citation type="submission" date="2019-10" db="EMBL/GenBank/DDBJ databases">
        <title>Draft genome sequence of Panacibacter sp. KCS-6.</title>
        <authorList>
            <person name="Yim K.J."/>
        </authorList>
    </citation>
    <scope>NUCLEOTIDE SEQUENCE</scope>
    <source>
        <strain evidence="4">KCS-6</strain>
    </source>
</reference>
<evidence type="ECO:0000256" key="2">
    <source>
        <dbReference type="SAM" id="SignalP"/>
    </source>
</evidence>
<feature type="signal peptide" evidence="2">
    <location>
        <begin position="1"/>
        <end position="27"/>
    </location>
</feature>
<sequence>MHTKSLIMKYKIWLPLLLLLTVQQSKAQNIFPAAGRAGIYTTNPSATLQVKGGARFGASNANYINIDSATGNLSFNGSSQYRVGGNQYAFAFSGNPNYGLYFNQTNVRYEFRNNAAAPSFYVGADDGNGVFTGGVRVGNSNSAVAGNIRWANGDFQGYNGTAWVSLTGSGASNGADKSLGNLIAPTALNVDLLPNATNTISLGSTTFRYEDVHLFNLKFSNGTTQTTAFTPYNAGDGISISSNSIANTAPDQTVVLNPGTGISVGGTYPNFTIASTLTGSQWATGTDNISYTVGNVGIGTTTPQAKLEIVNGDAKINGITIGRGNGIGGNLNTAFGVTALVSNTTGSFNTATGFAAMQLNSSGSNNTANGYAALFKNSTGSSNAAVGVGALFENTTGKSNSAFGVNALSFNTTGNTNVAFGVAALFSNSSGRSNVAIGVDALRSNTTGNNQVAIGDSALYNQSGGAGQNIALGSKSLFANTSGSRNTATGFNAMFSNTTGFLNVANGYNALFSNTIGVFNVATGSGALESNTTGHSNVANGKDALFSNSTGYFNVANGSGSLASNSTGYSNVATGSGALFSNTTGFSNVAYGINSLLSNQTGSNLVAIGDSALLNQNGGNGFNTAVGSKALFANITGQENTATGYNALLNNTGNFNTAFGTNALVNNTTGISNVGIGTNAIIANSTGGNNTAIGVNALNINATGSNNTAIGRSANVSVGNLTNATAVGNGAITDASNKIRFGNTAVTSIGGQVSYTTFSDGRFKQNIKEETHGLDFIKKLKPVSYNYNVNSIDNFWGIKESTEDKANADVQKAKAVQLKKRYTGFLAQDVDKAAQSVGYDFSGIDKPEDDSKSTWGLRYSDFVVPLVNAVQELSKQNDELFKKNDELSKQNDYLQQQIEEIKRMITANSNAMPENTTTQQAVLSSIDASLSQNIPNPFNNYTVIRYQVPQQSKQAVINITAADGKIVKLINLSAKNNGQLNLQTSELAAGTYRYSLIVDGKLIDTKTMVLIK</sequence>
<dbReference type="AlphaFoldDB" id="A0A8J8JW95"/>
<gene>
    <name evidence="4" type="ORF">GD597_18720</name>
</gene>
<keyword evidence="5" id="KW-1185">Reference proteome</keyword>
<protein>
    <recommendedName>
        <fullName evidence="3">Peptidase S74 domain-containing protein</fullName>
    </recommendedName>
</protein>
<feature type="domain" description="Peptidase S74" evidence="3">
    <location>
        <begin position="759"/>
        <end position="884"/>
    </location>
</feature>
<dbReference type="Gene3D" id="2.150.10.10">
    <property type="entry name" value="Serralysin-like metalloprotease, C-terminal"/>
    <property type="match status" value="1"/>
</dbReference>
<dbReference type="PROSITE" id="PS51688">
    <property type="entry name" value="ICA"/>
    <property type="match status" value="1"/>
</dbReference>
<dbReference type="EMBL" id="WHPF01000015">
    <property type="protein sequence ID" value="NNV57514.1"/>
    <property type="molecule type" value="Genomic_DNA"/>
</dbReference>
<feature type="chain" id="PRO_5035209892" description="Peptidase S74 domain-containing protein" evidence="2">
    <location>
        <begin position="28"/>
        <end position="1012"/>
    </location>
</feature>
<dbReference type="InterPro" id="IPR030392">
    <property type="entry name" value="S74_ICA"/>
</dbReference>
<dbReference type="Proteomes" id="UP000598971">
    <property type="component" value="Unassembled WGS sequence"/>
</dbReference>
<comment type="caution">
    <text evidence="4">The sequence shown here is derived from an EMBL/GenBank/DDBJ whole genome shotgun (WGS) entry which is preliminary data.</text>
</comment>